<proteinExistence type="inferred from homology"/>
<dbReference type="SUPFAM" id="SSF53850">
    <property type="entry name" value="Periplasmic binding protein-like II"/>
    <property type="match status" value="1"/>
</dbReference>
<dbReference type="RefSeq" id="WP_062768566.1">
    <property type="nucleotide sequence ID" value="NZ_CP121027.1"/>
</dbReference>
<evidence type="ECO:0000256" key="4">
    <source>
        <dbReference type="ARBA" id="ARBA00023163"/>
    </source>
</evidence>
<keyword evidence="2" id="KW-0805">Transcription regulation</keyword>
<accession>A0A162K026</accession>
<comment type="caution">
    <text evidence="6">The sequence shown here is derived from an EMBL/GenBank/DDBJ whole genome shotgun (WGS) entry which is preliminary data.</text>
</comment>
<dbReference type="InterPro" id="IPR000847">
    <property type="entry name" value="LysR_HTH_N"/>
</dbReference>
<feature type="domain" description="HTH lysR-type" evidence="5">
    <location>
        <begin position="8"/>
        <end position="65"/>
    </location>
</feature>
<keyword evidence="4" id="KW-0804">Transcription</keyword>
<dbReference type="Proteomes" id="UP000075787">
    <property type="component" value="Unassembled WGS sequence"/>
</dbReference>
<dbReference type="GO" id="GO:0003700">
    <property type="term" value="F:DNA-binding transcription factor activity"/>
    <property type="evidence" value="ECO:0007669"/>
    <property type="project" value="InterPro"/>
</dbReference>
<dbReference type="InterPro" id="IPR036390">
    <property type="entry name" value="WH_DNA-bd_sf"/>
</dbReference>
<dbReference type="PANTHER" id="PTHR30346:SF0">
    <property type="entry name" value="HCA OPERON TRANSCRIPTIONAL ACTIVATOR HCAR"/>
    <property type="match status" value="1"/>
</dbReference>
<dbReference type="PANTHER" id="PTHR30346">
    <property type="entry name" value="TRANSCRIPTIONAL DUAL REGULATOR HCAR-RELATED"/>
    <property type="match status" value="1"/>
</dbReference>
<dbReference type="EMBL" id="LPZR01000203">
    <property type="protein sequence ID" value="KYO50214.1"/>
    <property type="molecule type" value="Genomic_DNA"/>
</dbReference>
<reference evidence="6 7" key="1">
    <citation type="submission" date="2015-12" db="EMBL/GenBank/DDBJ databases">
        <title>Genome sequence of Tistrella mobilis MCCC 1A02139.</title>
        <authorList>
            <person name="Lu L."/>
            <person name="Lai Q."/>
            <person name="Shao Z."/>
            <person name="Qian P."/>
        </authorList>
    </citation>
    <scope>NUCLEOTIDE SEQUENCE [LARGE SCALE GENOMIC DNA]</scope>
    <source>
        <strain evidence="6 7">MCCC 1A02139</strain>
    </source>
</reference>
<dbReference type="OrthoDB" id="9789529at2"/>
<dbReference type="InterPro" id="IPR005119">
    <property type="entry name" value="LysR_subst-bd"/>
</dbReference>
<dbReference type="CDD" id="cd05466">
    <property type="entry name" value="PBP2_LTTR_substrate"/>
    <property type="match status" value="1"/>
</dbReference>
<dbReference type="AlphaFoldDB" id="A0A162K026"/>
<comment type="similarity">
    <text evidence="1">Belongs to the LysR transcriptional regulatory family.</text>
</comment>
<evidence type="ECO:0000256" key="3">
    <source>
        <dbReference type="ARBA" id="ARBA00023125"/>
    </source>
</evidence>
<organism evidence="6 7">
    <name type="scientific">Tistrella mobilis</name>
    <dbReference type="NCBI Taxonomy" id="171437"/>
    <lineage>
        <taxon>Bacteria</taxon>
        <taxon>Pseudomonadati</taxon>
        <taxon>Pseudomonadota</taxon>
        <taxon>Alphaproteobacteria</taxon>
        <taxon>Geminicoccales</taxon>
        <taxon>Geminicoccaceae</taxon>
        <taxon>Tistrella</taxon>
    </lineage>
</organism>
<dbReference type="Gene3D" id="3.40.190.10">
    <property type="entry name" value="Periplasmic binding protein-like II"/>
    <property type="match status" value="2"/>
</dbReference>
<evidence type="ECO:0000256" key="2">
    <source>
        <dbReference type="ARBA" id="ARBA00023015"/>
    </source>
</evidence>
<sequence>MTAPLPKLTLGQLRLLLAAVETGSVGAAARRLGLTQSGASQALAALERGLGVELLVRTRGGVTATAIAEALLADAADAVAAVDRIAARARAASGRPERPLRIAAIPSIAERALPGWCRRLRQLAPTLVTGAFEGGHGEVGDWIARGLADIAVTSVVPEGLASVALRPEALLVVGRRDDPDLRPASLPVAVLARRPLVLAGGCEPVVEPLLGGGAVPRTGDITTAGLATALEMVRQGQGLTLFAETSFPRDDLDGLTIRPLDPPVTRTLHLVFRAETAEAGVVDLLLRVLEDEGWRAAGHKPD</sequence>
<keyword evidence="3" id="KW-0238">DNA-binding</keyword>
<evidence type="ECO:0000259" key="5">
    <source>
        <dbReference type="PROSITE" id="PS50931"/>
    </source>
</evidence>
<protein>
    <recommendedName>
        <fullName evidence="5">HTH lysR-type domain-containing protein</fullName>
    </recommendedName>
</protein>
<dbReference type="SUPFAM" id="SSF46785">
    <property type="entry name" value="Winged helix' DNA-binding domain"/>
    <property type="match status" value="1"/>
</dbReference>
<name>A0A162K026_9PROT</name>
<evidence type="ECO:0000313" key="6">
    <source>
        <dbReference type="EMBL" id="KYO50214.1"/>
    </source>
</evidence>
<dbReference type="GO" id="GO:0032993">
    <property type="term" value="C:protein-DNA complex"/>
    <property type="evidence" value="ECO:0007669"/>
    <property type="project" value="TreeGrafter"/>
</dbReference>
<dbReference type="Pfam" id="PF03466">
    <property type="entry name" value="LysR_substrate"/>
    <property type="match status" value="1"/>
</dbReference>
<dbReference type="PRINTS" id="PR00039">
    <property type="entry name" value="HTHLYSR"/>
</dbReference>
<dbReference type="InterPro" id="IPR036388">
    <property type="entry name" value="WH-like_DNA-bd_sf"/>
</dbReference>
<evidence type="ECO:0000313" key="7">
    <source>
        <dbReference type="Proteomes" id="UP000075787"/>
    </source>
</evidence>
<dbReference type="Pfam" id="PF00126">
    <property type="entry name" value="HTH_1"/>
    <property type="match status" value="1"/>
</dbReference>
<evidence type="ECO:0000256" key="1">
    <source>
        <dbReference type="ARBA" id="ARBA00009437"/>
    </source>
</evidence>
<gene>
    <name evidence="6" type="ORF">AUP44_13815</name>
</gene>
<dbReference type="GeneID" id="97240214"/>
<dbReference type="PROSITE" id="PS50931">
    <property type="entry name" value="HTH_LYSR"/>
    <property type="match status" value="1"/>
</dbReference>
<dbReference type="Gene3D" id="1.10.10.10">
    <property type="entry name" value="Winged helix-like DNA-binding domain superfamily/Winged helix DNA-binding domain"/>
    <property type="match status" value="1"/>
</dbReference>
<dbReference type="GO" id="GO:0003677">
    <property type="term" value="F:DNA binding"/>
    <property type="evidence" value="ECO:0007669"/>
    <property type="project" value="UniProtKB-KW"/>
</dbReference>